<protein>
    <submittedName>
        <fullName evidence="2">Uncharacterized protein LOC142174410</fullName>
    </submittedName>
</protein>
<keyword evidence="1" id="KW-1185">Reference proteome</keyword>
<evidence type="ECO:0000313" key="2">
    <source>
        <dbReference type="RefSeq" id="XP_075096299.1"/>
    </source>
</evidence>
<reference evidence="2" key="2">
    <citation type="submission" date="2025-08" db="UniProtKB">
        <authorList>
            <consortium name="RefSeq"/>
        </authorList>
    </citation>
    <scope>IDENTIFICATION</scope>
    <source>
        <tissue evidence="2">Leaf</tissue>
    </source>
</reference>
<accession>A0AC58TGE8</accession>
<evidence type="ECO:0000313" key="1">
    <source>
        <dbReference type="Proteomes" id="UP000790787"/>
    </source>
</evidence>
<gene>
    <name evidence="2" type="primary">LOC142174410</name>
</gene>
<dbReference type="RefSeq" id="XP_075096299.1">
    <property type="nucleotide sequence ID" value="XM_075240198.1"/>
</dbReference>
<dbReference type="Proteomes" id="UP000790787">
    <property type="component" value="Chromosome 20"/>
</dbReference>
<reference evidence="1" key="1">
    <citation type="journal article" date="2014" name="Nat. Commun.">
        <title>The tobacco genome sequence and its comparison with those of tomato and potato.</title>
        <authorList>
            <person name="Sierro N."/>
            <person name="Battey J.N."/>
            <person name="Ouadi S."/>
            <person name="Bakaher N."/>
            <person name="Bovet L."/>
            <person name="Willig A."/>
            <person name="Goepfert S."/>
            <person name="Peitsch M.C."/>
            <person name="Ivanov N.V."/>
        </authorList>
    </citation>
    <scope>NUCLEOTIDE SEQUENCE [LARGE SCALE GENOMIC DNA]</scope>
</reference>
<organism evidence="1 2">
    <name type="scientific">Nicotiana tabacum</name>
    <name type="common">Common tobacco</name>
    <dbReference type="NCBI Taxonomy" id="4097"/>
    <lineage>
        <taxon>Eukaryota</taxon>
        <taxon>Viridiplantae</taxon>
        <taxon>Streptophyta</taxon>
        <taxon>Embryophyta</taxon>
        <taxon>Tracheophyta</taxon>
        <taxon>Spermatophyta</taxon>
        <taxon>Magnoliopsida</taxon>
        <taxon>eudicotyledons</taxon>
        <taxon>Gunneridae</taxon>
        <taxon>Pentapetalae</taxon>
        <taxon>asterids</taxon>
        <taxon>lamiids</taxon>
        <taxon>Solanales</taxon>
        <taxon>Solanaceae</taxon>
        <taxon>Nicotianoideae</taxon>
        <taxon>Nicotianeae</taxon>
        <taxon>Nicotiana</taxon>
    </lineage>
</organism>
<proteinExistence type="predicted"/>
<name>A0AC58TGE8_TOBAC</name>
<sequence length="189" mass="21661">MYTESAQKLWKEIEQRYGKTNGAKVFHIRKDLASISQGSSNIASYFSRIKKLWDELAYSITYPNCTCGCKEAFQKIEEEQKDESQAEVQISNSVFSPESSSFCTDVQKPINSRMQFDTTRESTRVQRPFTQRINFDPTNKGNSSLMCQYCKKPGHLIENCYKLHGYPPGFGSKFRRSTAFAQVSDPPDM</sequence>